<evidence type="ECO:0000256" key="2">
    <source>
        <dbReference type="ARBA" id="ARBA00022694"/>
    </source>
</evidence>
<comment type="subunit">
    <text evidence="4">Homodimer.</text>
</comment>
<dbReference type="FunFam" id="3.30.70.580:FF:000001">
    <property type="entry name" value="tRNA pseudouridine synthase A"/>
    <property type="match status" value="1"/>
</dbReference>
<sequence length="268" mass="29632">MPRYKLTIEYDGTGLLGWQRQPMGPSVQEILETAVERFSGACAFVQGAGRTDAGVHATGQVAHVDLERDYRPYVVMSAINHHVKPAAVAVIAAERVPDTFHARLSANHRAYLYRILNRRAPPAVERNHVWHVPVALDVDAMIEGAAHLIGHHDFTSFRAAECQAKSPMKTLDRLAISRVGDEIRIVPEARSFLHHQVRNIVGTLKLVGAGQWRPDDVKRALDARDRSAAGPTAPPDGLYLTRVGYPAEAMLEQESRDLVDTDTDDDVE</sequence>
<comment type="catalytic activity">
    <reaction evidence="4 7">
        <text>uridine(38/39/40) in tRNA = pseudouridine(38/39/40) in tRNA</text>
        <dbReference type="Rhea" id="RHEA:22376"/>
        <dbReference type="Rhea" id="RHEA-COMP:10085"/>
        <dbReference type="Rhea" id="RHEA-COMP:10087"/>
        <dbReference type="ChEBI" id="CHEBI:65314"/>
        <dbReference type="ChEBI" id="CHEBI:65315"/>
        <dbReference type="EC" id="5.4.99.12"/>
    </reaction>
</comment>
<dbReference type="PANTHER" id="PTHR11142">
    <property type="entry name" value="PSEUDOURIDYLATE SYNTHASE"/>
    <property type="match status" value="1"/>
</dbReference>
<dbReference type="Pfam" id="PF01416">
    <property type="entry name" value="PseudoU_synth_1"/>
    <property type="match status" value="2"/>
</dbReference>
<keyword evidence="2 4" id="KW-0819">tRNA processing</keyword>
<feature type="domain" description="Pseudouridine synthase I TruA alpha/beta" evidence="8">
    <location>
        <begin position="9"/>
        <end position="103"/>
    </location>
</feature>
<evidence type="ECO:0000256" key="3">
    <source>
        <dbReference type="ARBA" id="ARBA00023235"/>
    </source>
</evidence>
<dbReference type="GO" id="GO:0003723">
    <property type="term" value="F:RNA binding"/>
    <property type="evidence" value="ECO:0007669"/>
    <property type="project" value="InterPro"/>
</dbReference>
<name>A0A8J3E281_9PROT</name>
<evidence type="ECO:0000256" key="7">
    <source>
        <dbReference type="RuleBase" id="RU003792"/>
    </source>
</evidence>
<feature type="active site" description="Nucleophile" evidence="4 5">
    <location>
        <position position="52"/>
    </location>
</feature>
<reference evidence="9" key="2">
    <citation type="submission" date="2020-09" db="EMBL/GenBank/DDBJ databases">
        <authorList>
            <person name="Sun Q."/>
            <person name="Zhou Y."/>
        </authorList>
    </citation>
    <scope>NUCLEOTIDE SEQUENCE</scope>
    <source>
        <strain evidence="9">CGMCC 1.15725</strain>
    </source>
</reference>
<dbReference type="InterPro" id="IPR001406">
    <property type="entry name" value="PsdUridine_synth_TruA"/>
</dbReference>
<dbReference type="EC" id="5.4.99.12" evidence="4"/>
<dbReference type="NCBIfam" id="TIGR00071">
    <property type="entry name" value="hisT_truA"/>
    <property type="match status" value="1"/>
</dbReference>
<evidence type="ECO:0000256" key="5">
    <source>
        <dbReference type="PIRSR" id="PIRSR001430-1"/>
    </source>
</evidence>
<dbReference type="CDD" id="cd02570">
    <property type="entry name" value="PseudoU_synth_EcTruA"/>
    <property type="match status" value="1"/>
</dbReference>
<dbReference type="PANTHER" id="PTHR11142:SF0">
    <property type="entry name" value="TRNA PSEUDOURIDINE SYNTHASE-LIKE 1"/>
    <property type="match status" value="1"/>
</dbReference>
<comment type="caution">
    <text evidence="4">Lacks conserved residue(s) required for the propagation of feature annotation.</text>
</comment>
<dbReference type="SUPFAM" id="SSF55120">
    <property type="entry name" value="Pseudouridine synthase"/>
    <property type="match status" value="1"/>
</dbReference>
<evidence type="ECO:0000259" key="8">
    <source>
        <dbReference type="Pfam" id="PF01416"/>
    </source>
</evidence>
<keyword evidence="3 4" id="KW-0413">Isomerase</keyword>
<gene>
    <name evidence="4 9" type="primary">truA</name>
    <name evidence="9" type="ORF">GCM10011611_12770</name>
</gene>
<feature type="domain" description="Pseudouridine synthase I TruA alpha/beta" evidence="8">
    <location>
        <begin position="145"/>
        <end position="246"/>
    </location>
</feature>
<dbReference type="Gene3D" id="3.30.70.660">
    <property type="entry name" value="Pseudouridine synthase I, catalytic domain, C-terminal subdomain"/>
    <property type="match status" value="1"/>
</dbReference>
<evidence type="ECO:0000256" key="4">
    <source>
        <dbReference type="HAMAP-Rule" id="MF_00171"/>
    </source>
</evidence>
<dbReference type="HAMAP" id="MF_00171">
    <property type="entry name" value="TruA"/>
    <property type="match status" value="1"/>
</dbReference>
<dbReference type="Gene3D" id="3.30.70.580">
    <property type="entry name" value="Pseudouridine synthase I, catalytic domain, N-terminal subdomain"/>
    <property type="match status" value="1"/>
</dbReference>
<proteinExistence type="inferred from homology"/>
<comment type="caution">
    <text evidence="9">The sequence shown here is derived from an EMBL/GenBank/DDBJ whole genome shotgun (WGS) entry which is preliminary data.</text>
</comment>
<dbReference type="PIRSF" id="PIRSF001430">
    <property type="entry name" value="tRNA_psdUrid_synth"/>
    <property type="match status" value="1"/>
</dbReference>
<reference evidence="9" key="1">
    <citation type="journal article" date="2014" name="Int. J. Syst. Evol. Microbiol.">
        <title>Complete genome sequence of Corynebacterium casei LMG S-19264T (=DSM 44701T), isolated from a smear-ripened cheese.</title>
        <authorList>
            <consortium name="US DOE Joint Genome Institute (JGI-PGF)"/>
            <person name="Walter F."/>
            <person name="Albersmeier A."/>
            <person name="Kalinowski J."/>
            <person name="Ruckert C."/>
        </authorList>
    </citation>
    <scope>NUCLEOTIDE SEQUENCE</scope>
    <source>
        <strain evidence="9">CGMCC 1.15725</strain>
    </source>
</reference>
<dbReference type="GO" id="GO:0031119">
    <property type="term" value="P:tRNA pseudouridine synthesis"/>
    <property type="evidence" value="ECO:0007669"/>
    <property type="project" value="UniProtKB-UniRule"/>
</dbReference>
<evidence type="ECO:0000313" key="9">
    <source>
        <dbReference type="EMBL" id="GGF08748.1"/>
    </source>
</evidence>
<comment type="similarity">
    <text evidence="1 4 7">Belongs to the tRNA pseudouridine synthase TruA family.</text>
</comment>
<organism evidence="9 10">
    <name type="scientific">Aliidongia dinghuensis</name>
    <dbReference type="NCBI Taxonomy" id="1867774"/>
    <lineage>
        <taxon>Bacteria</taxon>
        <taxon>Pseudomonadati</taxon>
        <taxon>Pseudomonadota</taxon>
        <taxon>Alphaproteobacteria</taxon>
        <taxon>Rhodospirillales</taxon>
        <taxon>Dongiaceae</taxon>
        <taxon>Aliidongia</taxon>
    </lineage>
</organism>
<feature type="binding site" evidence="4 6">
    <location>
        <position position="111"/>
    </location>
    <ligand>
        <name>substrate</name>
    </ligand>
</feature>
<accession>A0A8J3E281</accession>
<evidence type="ECO:0000313" key="10">
    <source>
        <dbReference type="Proteomes" id="UP000646365"/>
    </source>
</evidence>
<keyword evidence="10" id="KW-1185">Reference proteome</keyword>
<dbReference type="InterPro" id="IPR020094">
    <property type="entry name" value="TruA/RsuA/RluB/E/F_N"/>
</dbReference>
<dbReference type="GO" id="GO:0160147">
    <property type="term" value="F:tRNA pseudouridine(38-40) synthase activity"/>
    <property type="evidence" value="ECO:0007669"/>
    <property type="project" value="UniProtKB-EC"/>
</dbReference>
<comment type="function">
    <text evidence="4">Formation of pseudouridine at positions 38, 39 and 40 in the anticodon stem and loop of transfer RNAs.</text>
</comment>
<dbReference type="InterPro" id="IPR020097">
    <property type="entry name" value="PsdUridine_synth_TruA_a/b_dom"/>
</dbReference>
<dbReference type="InterPro" id="IPR020095">
    <property type="entry name" value="PsdUridine_synth_TruA_C"/>
</dbReference>
<dbReference type="AlphaFoldDB" id="A0A8J3E281"/>
<dbReference type="InterPro" id="IPR020103">
    <property type="entry name" value="PsdUridine_synth_cat_dom_sf"/>
</dbReference>
<evidence type="ECO:0000256" key="6">
    <source>
        <dbReference type="PIRSR" id="PIRSR001430-2"/>
    </source>
</evidence>
<dbReference type="Proteomes" id="UP000646365">
    <property type="component" value="Unassembled WGS sequence"/>
</dbReference>
<dbReference type="RefSeq" id="WP_189043745.1">
    <property type="nucleotide sequence ID" value="NZ_BMJQ01000003.1"/>
</dbReference>
<evidence type="ECO:0000256" key="1">
    <source>
        <dbReference type="ARBA" id="ARBA00009375"/>
    </source>
</evidence>
<protein>
    <recommendedName>
        <fullName evidence="4">tRNA pseudouridine synthase A</fullName>
        <ecNumber evidence="4">5.4.99.12</ecNumber>
    </recommendedName>
    <alternativeName>
        <fullName evidence="4">tRNA pseudouridine(38-40) synthase</fullName>
    </alternativeName>
    <alternativeName>
        <fullName evidence="4">tRNA pseudouridylate synthase I</fullName>
    </alternativeName>
    <alternativeName>
        <fullName evidence="4">tRNA-uridine isomerase I</fullName>
    </alternativeName>
</protein>
<dbReference type="EMBL" id="BMJQ01000003">
    <property type="protein sequence ID" value="GGF08748.1"/>
    <property type="molecule type" value="Genomic_DNA"/>
</dbReference>